<keyword evidence="2" id="KW-0812">Transmembrane</keyword>
<feature type="transmembrane region" description="Helical" evidence="2">
    <location>
        <begin position="122"/>
        <end position="140"/>
    </location>
</feature>
<feature type="region of interest" description="Disordered" evidence="1">
    <location>
        <begin position="84"/>
        <end position="119"/>
    </location>
</feature>
<evidence type="ECO:0000313" key="4">
    <source>
        <dbReference type="EMBL" id="MBC6993266.1"/>
    </source>
</evidence>
<evidence type="ECO:0000259" key="3">
    <source>
        <dbReference type="Pfam" id="PF19964"/>
    </source>
</evidence>
<feature type="domain" description="Effector-associated" evidence="3">
    <location>
        <begin position="3"/>
        <end position="80"/>
    </location>
</feature>
<proteinExistence type="predicted"/>
<organism evidence="4 5">
    <name type="scientific">Neolewinella lacunae</name>
    <dbReference type="NCBI Taxonomy" id="1517758"/>
    <lineage>
        <taxon>Bacteria</taxon>
        <taxon>Pseudomonadati</taxon>
        <taxon>Bacteroidota</taxon>
        <taxon>Saprospiria</taxon>
        <taxon>Saprospirales</taxon>
        <taxon>Lewinellaceae</taxon>
        <taxon>Neolewinella</taxon>
    </lineage>
</organism>
<keyword evidence="5" id="KW-1185">Reference proteome</keyword>
<gene>
    <name evidence="4" type="ORF">H9S92_03765</name>
</gene>
<reference evidence="4" key="1">
    <citation type="submission" date="2020-08" db="EMBL/GenBank/DDBJ databases">
        <title>Lewinella bacteria from marine environments.</title>
        <authorList>
            <person name="Zhong Y."/>
        </authorList>
    </citation>
    <scope>NUCLEOTIDE SEQUENCE</scope>
    <source>
        <strain evidence="4">KCTC 42187</strain>
    </source>
</reference>
<sequence length="372" mass="41594">MYDNIRDLIRDNRLEEALVAMEGIELSTHPENDLASQLIILQRRWRSLQDKMIGNLAEDRLIAIEESQLVQDMLTLLRRAESPAFRHEKTPSGDGSKSVRDAGQIRPSEPQRGDRKARRPRWPYLAAGVLLLALLAWAVLPRNEKPTQASTTAQETPVQEEPKDATLPPADPAKEPGRTQEPDPSPGTGTTPVRPGGVLINPELLDRVQLDPGLVRDTRIRQLIKPLMTDGPQVDIAVAYYQGKASTTSYNSTQAQAFASYLDKELKANVGTEVLTDAFHDHEDRERLQLRGAFTDARLKTKRAKYLLLVDLRNETLLGKADYRLCVYDVARQKGFTRGASVNLKSVGAIKEMLNKAQAFVTELEERGIVVY</sequence>
<evidence type="ECO:0000256" key="2">
    <source>
        <dbReference type="SAM" id="Phobius"/>
    </source>
</evidence>
<dbReference type="EMBL" id="JACSIT010000061">
    <property type="protein sequence ID" value="MBC6993266.1"/>
    <property type="molecule type" value="Genomic_DNA"/>
</dbReference>
<accession>A0A923T760</accession>
<keyword evidence="2" id="KW-1133">Transmembrane helix</keyword>
<keyword evidence="2" id="KW-0472">Membrane</keyword>
<dbReference type="Pfam" id="PF19964">
    <property type="entry name" value="EAD11"/>
    <property type="match status" value="1"/>
</dbReference>
<dbReference type="Proteomes" id="UP000650081">
    <property type="component" value="Unassembled WGS sequence"/>
</dbReference>
<feature type="compositionally biased region" description="Low complexity" evidence="1">
    <location>
        <begin position="186"/>
        <end position="197"/>
    </location>
</feature>
<protein>
    <recommendedName>
        <fullName evidence="3">Effector-associated domain-containing protein</fullName>
    </recommendedName>
</protein>
<evidence type="ECO:0000313" key="5">
    <source>
        <dbReference type="Proteomes" id="UP000650081"/>
    </source>
</evidence>
<dbReference type="RefSeq" id="WP_187465382.1">
    <property type="nucleotide sequence ID" value="NZ_JACSIT010000061.1"/>
</dbReference>
<comment type="caution">
    <text evidence="4">The sequence shown here is derived from an EMBL/GenBank/DDBJ whole genome shotgun (WGS) entry which is preliminary data.</text>
</comment>
<dbReference type="AlphaFoldDB" id="A0A923T760"/>
<feature type="region of interest" description="Disordered" evidence="1">
    <location>
        <begin position="145"/>
        <end position="199"/>
    </location>
</feature>
<evidence type="ECO:0000256" key="1">
    <source>
        <dbReference type="SAM" id="MobiDB-lite"/>
    </source>
</evidence>
<feature type="compositionally biased region" description="Polar residues" evidence="1">
    <location>
        <begin position="146"/>
        <end position="157"/>
    </location>
</feature>
<name>A0A923T760_9BACT</name>
<feature type="compositionally biased region" description="Basic and acidic residues" evidence="1">
    <location>
        <begin position="172"/>
        <end position="181"/>
    </location>
</feature>
<dbReference type="InterPro" id="IPR045439">
    <property type="entry name" value="EAD11"/>
</dbReference>